<dbReference type="SUPFAM" id="SSF101874">
    <property type="entry name" value="YceI-like"/>
    <property type="match status" value="1"/>
</dbReference>
<sequence>MNRKILIAFLSLAIPTFGADSQWVLQQSTLTYHVSHPLHQTDGLSHAAKGKGVCHAGQCEFLIAVPVKSFDSGDSNRDLHMLQVTRGAEFPIVTVRTRLPESAAASATINADLEIQFAGQTVQYKQVPLQLETQGGEAHITGTIPATLADFKIDPPSLLTMPVKNEIPVRVDMTWHLQ</sequence>
<reference evidence="4" key="1">
    <citation type="submission" date="2018-02" db="EMBL/GenBank/DDBJ databases">
        <authorList>
            <person name="Hausmann B."/>
        </authorList>
    </citation>
    <scope>NUCLEOTIDE SEQUENCE [LARGE SCALE GENOMIC DNA]</scope>
    <source>
        <strain evidence="4">Peat soil MAG SbA1</strain>
    </source>
</reference>
<dbReference type="Gene3D" id="2.40.128.110">
    <property type="entry name" value="Lipid/polyisoprenoid-binding, YceI-like"/>
    <property type="match status" value="1"/>
</dbReference>
<dbReference type="AlphaFoldDB" id="A0A2U3KNA7"/>
<dbReference type="InterPro" id="IPR036761">
    <property type="entry name" value="TTHA0802/YceI-like_sf"/>
</dbReference>
<feature type="domain" description="Lipid/polyisoprenoid-binding YceI-like" evidence="2">
    <location>
        <begin position="27"/>
        <end position="174"/>
    </location>
</feature>
<evidence type="ECO:0000313" key="4">
    <source>
        <dbReference type="Proteomes" id="UP000238701"/>
    </source>
</evidence>
<feature type="signal peptide" evidence="1">
    <location>
        <begin position="1"/>
        <end position="19"/>
    </location>
</feature>
<dbReference type="Proteomes" id="UP000238701">
    <property type="component" value="Unassembled WGS sequence"/>
</dbReference>
<accession>A0A2U3KNA7</accession>
<evidence type="ECO:0000259" key="2">
    <source>
        <dbReference type="Pfam" id="PF04264"/>
    </source>
</evidence>
<evidence type="ECO:0000256" key="1">
    <source>
        <dbReference type="SAM" id="SignalP"/>
    </source>
</evidence>
<name>A0A2U3KNA7_9BACT</name>
<evidence type="ECO:0000313" key="3">
    <source>
        <dbReference type="EMBL" id="SPF41040.1"/>
    </source>
</evidence>
<protein>
    <recommendedName>
        <fullName evidence="2">Lipid/polyisoprenoid-binding YceI-like domain-containing protein</fullName>
    </recommendedName>
</protein>
<dbReference type="Pfam" id="PF04264">
    <property type="entry name" value="YceI"/>
    <property type="match status" value="1"/>
</dbReference>
<dbReference type="EMBL" id="OMOD01000127">
    <property type="protein sequence ID" value="SPF41040.1"/>
    <property type="molecule type" value="Genomic_DNA"/>
</dbReference>
<proteinExistence type="predicted"/>
<dbReference type="InterPro" id="IPR007372">
    <property type="entry name" value="Lipid/polyisoprenoid-bd_YceI"/>
</dbReference>
<organism evidence="3 4">
    <name type="scientific">Candidatus Sulfotelmatobacter kueseliae</name>
    <dbReference type="NCBI Taxonomy" id="2042962"/>
    <lineage>
        <taxon>Bacteria</taxon>
        <taxon>Pseudomonadati</taxon>
        <taxon>Acidobacteriota</taxon>
        <taxon>Terriglobia</taxon>
        <taxon>Terriglobales</taxon>
        <taxon>Candidatus Korobacteraceae</taxon>
        <taxon>Candidatus Sulfotelmatobacter</taxon>
    </lineage>
</organism>
<feature type="chain" id="PRO_5015663565" description="Lipid/polyisoprenoid-binding YceI-like domain-containing protein" evidence="1">
    <location>
        <begin position="20"/>
        <end position="178"/>
    </location>
</feature>
<gene>
    <name evidence="3" type="ORF">SBA1_340082</name>
</gene>
<keyword evidence="1" id="KW-0732">Signal</keyword>